<dbReference type="SUPFAM" id="SSF48576">
    <property type="entry name" value="Terpenoid synthases"/>
    <property type="match status" value="1"/>
</dbReference>
<feature type="non-terminal residue" evidence="1">
    <location>
        <position position="64"/>
    </location>
</feature>
<organism evidence="1 2">
    <name type="scientific">Armillaria novae-zelandiae</name>
    <dbReference type="NCBI Taxonomy" id="153914"/>
    <lineage>
        <taxon>Eukaryota</taxon>
        <taxon>Fungi</taxon>
        <taxon>Dikarya</taxon>
        <taxon>Basidiomycota</taxon>
        <taxon>Agaricomycotina</taxon>
        <taxon>Agaricomycetes</taxon>
        <taxon>Agaricomycetidae</taxon>
        <taxon>Agaricales</taxon>
        <taxon>Marasmiineae</taxon>
        <taxon>Physalacriaceae</taxon>
        <taxon>Armillaria</taxon>
    </lineage>
</organism>
<dbReference type="EMBL" id="JAUEPR010000045">
    <property type="protein sequence ID" value="KAK0471954.1"/>
    <property type="molecule type" value="Genomic_DNA"/>
</dbReference>
<feature type="non-terminal residue" evidence="1">
    <location>
        <position position="1"/>
    </location>
</feature>
<proteinExistence type="predicted"/>
<sequence length="64" mass="7657">FRERYMRLAGPNTARRFLQHCQDYIDCVSREAELREQGEVLDINSFTDLRRENSAIRLCFGLFE</sequence>
<name>A0AA39NU84_9AGAR</name>
<evidence type="ECO:0000313" key="2">
    <source>
        <dbReference type="Proteomes" id="UP001175227"/>
    </source>
</evidence>
<gene>
    <name evidence="1" type="ORF">IW261DRAFT_1319969</name>
</gene>
<accession>A0AA39NU84</accession>
<dbReference type="AlphaFoldDB" id="A0AA39NU84"/>
<dbReference type="Proteomes" id="UP001175227">
    <property type="component" value="Unassembled WGS sequence"/>
</dbReference>
<comment type="caution">
    <text evidence="1">The sequence shown here is derived from an EMBL/GenBank/DDBJ whole genome shotgun (WGS) entry which is preliminary data.</text>
</comment>
<dbReference type="Pfam" id="PF19086">
    <property type="entry name" value="Terpene_syn_C_2"/>
    <property type="match status" value="1"/>
</dbReference>
<dbReference type="Gene3D" id="1.10.600.10">
    <property type="entry name" value="Farnesyl Diphosphate Synthase"/>
    <property type="match status" value="1"/>
</dbReference>
<protein>
    <submittedName>
        <fullName evidence="1">Uncharacterized protein</fullName>
    </submittedName>
</protein>
<evidence type="ECO:0000313" key="1">
    <source>
        <dbReference type="EMBL" id="KAK0471954.1"/>
    </source>
</evidence>
<dbReference type="InterPro" id="IPR008949">
    <property type="entry name" value="Isoprenoid_synthase_dom_sf"/>
</dbReference>
<keyword evidence="2" id="KW-1185">Reference proteome</keyword>
<reference evidence="1" key="1">
    <citation type="submission" date="2023-06" db="EMBL/GenBank/DDBJ databases">
        <authorList>
            <consortium name="Lawrence Berkeley National Laboratory"/>
            <person name="Ahrendt S."/>
            <person name="Sahu N."/>
            <person name="Indic B."/>
            <person name="Wong-Bajracharya J."/>
            <person name="Merenyi Z."/>
            <person name="Ke H.-M."/>
            <person name="Monk M."/>
            <person name="Kocsube S."/>
            <person name="Drula E."/>
            <person name="Lipzen A."/>
            <person name="Balint B."/>
            <person name="Henrissat B."/>
            <person name="Andreopoulos B."/>
            <person name="Martin F.M."/>
            <person name="Harder C.B."/>
            <person name="Rigling D."/>
            <person name="Ford K.L."/>
            <person name="Foster G.D."/>
            <person name="Pangilinan J."/>
            <person name="Papanicolaou A."/>
            <person name="Barry K."/>
            <person name="LaButti K."/>
            <person name="Viragh M."/>
            <person name="Koriabine M."/>
            <person name="Yan M."/>
            <person name="Riley R."/>
            <person name="Champramary S."/>
            <person name="Plett K.L."/>
            <person name="Tsai I.J."/>
            <person name="Slot J."/>
            <person name="Sipos G."/>
            <person name="Plett J."/>
            <person name="Nagy L.G."/>
            <person name="Grigoriev I.V."/>
        </authorList>
    </citation>
    <scope>NUCLEOTIDE SEQUENCE</scope>
    <source>
        <strain evidence="1">ICMP 16352</strain>
    </source>
</reference>